<reference evidence="6 7" key="1">
    <citation type="submission" date="2010-12" db="EMBL/GenBank/DDBJ databases">
        <title>Whole genome sequence of Acidiphilium multivorum AIU301.</title>
        <authorList>
            <person name="Narita-Yamada S."/>
            <person name="Nakamura S."/>
            <person name="Ito N."/>
            <person name="Takarada H."/>
            <person name="Katano Y."/>
            <person name="Nakazawa H."/>
            <person name="Hosoyama A."/>
            <person name="Yamada R."/>
            <person name="Fujita N."/>
        </authorList>
    </citation>
    <scope>NUCLEOTIDE SEQUENCE [LARGE SCALE GENOMIC DNA]</scope>
    <source>
        <strain evidence="7">DSM 11245 / JCM 8867 / AIU301</strain>
    </source>
</reference>
<evidence type="ECO:0000256" key="1">
    <source>
        <dbReference type="ARBA" id="ARBA00023015"/>
    </source>
</evidence>
<dbReference type="SMART" id="SM00100">
    <property type="entry name" value="cNMP"/>
    <property type="match status" value="1"/>
</dbReference>
<dbReference type="InterPro" id="IPR018490">
    <property type="entry name" value="cNMP-bd_dom_sf"/>
</dbReference>
<dbReference type="InterPro" id="IPR014710">
    <property type="entry name" value="RmlC-like_jellyroll"/>
</dbReference>
<dbReference type="CDD" id="cd00092">
    <property type="entry name" value="HTH_CRP"/>
    <property type="match status" value="1"/>
</dbReference>
<evidence type="ECO:0000259" key="4">
    <source>
        <dbReference type="PROSITE" id="PS50042"/>
    </source>
</evidence>
<evidence type="ECO:0000259" key="5">
    <source>
        <dbReference type="PROSITE" id="PS51063"/>
    </source>
</evidence>
<dbReference type="FunFam" id="1.10.10.10:FF:000028">
    <property type="entry name" value="Fumarate/nitrate reduction transcriptional regulator Fnr"/>
    <property type="match status" value="1"/>
</dbReference>
<dbReference type="InterPro" id="IPR036388">
    <property type="entry name" value="WH-like_DNA-bd_sf"/>
</dbReference>
<dbReference type="GO" id="GO:0003700">
    <property type="term" value="F:DNA-binding transcription factor activity"/>
    <property type="evidence" value="ECO:0007669"/>
    <property type="project" value="InterPro"/>
</dbReference>
<dbReference type="Pfam" id="PF13545">
    <property type="entry name" value="HTH_Crp_2"/>
    <property type="match status" value="1"/>
</dbReference>
<dbReference type="InterPro" id="IPR036390">
    <property type="entry name" value="WH_DNA-bd_sf"/>
</dbReference>
<dbReference type="AlphaFoldDB" id="F0IZ12"/>
<dbReference type="Pfam" id="PF00027">
    <property type="entry name" value="cNMP_binding"/>
    <property type="match status" value="1"/>
</dbReference>
<dbReference type="SUPFAM" id="SSF46785">
    <property type="entry name" value="Winged helix' DNA-binding domain"/>
    <property type="match status" value="1"/>
</dbReference>
<dbReference type="PANTHER" id="PTHR24567">
    <property type="entry name" value="CRP FAMILY TRANSCRIPTIONAL REGULATORY PROTEIN"/>
    <property type="match status" value="1"/>
</dbReference>
<proteinExistence type="predicted"/>
<evidence type="ECO:0000313" key="7">
    <source>
        <dbReference type="Proteomes" id="UP000007100"/>
    </source>
</evidence>
<dbReference type="InterPro" id="IPR050397">
    <property type="entry name" value="Env_Response_Regulators"/>
</dbReference>
<organism evidence="6 7">
    <name type="scientific">Acidiphilium multivorum (strain DSM 11245 / JCM 8867 / NBRC 100883 / AIU 301)</name>
    <dbReference type="NCBI Taxonomy" id="926570"/>
    <lineage>
        <taxon>Bacteria</taxon>
        <taxon>Pseudomonadati</taxon>
        <taxon>Pseudomonadota</taxon>
        <taxon>Alphaproteobacteria</taxon>
        <taxon>Acetobacterales</taxon>
        <taxon>Acidocellaceae</taxon>
        <taxon>Acidiphilium</taxon>
    </lineage>
</organism>
<name>F0IZ12_ACIMA</name>
<dbReference type="Gene3D" id="2.60.120.10">
    <property type="entry name" value="Jelly Rolls"/>
    <property type="match status" value="1"/>
</dbReference>
<dbReference type="PROSITE" id="PS51063">
    <property type="entry name" value="HTH_CRP_2"/>
    <property type="match status" value="1"/>
</dbReference>
<dbReference type="PROSITE" id="PS50042">
    <property type="entry name" value="CNMP_BINDING_3"/>
    <property type="match status" value="1"/>
</dbReference>
<dbReference type="EMBL" id="AP012035">
    <property type="protein sequence ID" value="BAJ81022.1"/>
    <property type="molecule type" value="Genomic_DNA"/>
</dbReference>
<sequence>MTGSTKRMNRALIEINRKPCKILELKDKAPRASPVAQLTAHSRPESYELRDLVALHYKMIAETSEGREMLEQRDRALRSPINLSEAIIPGLCAGCEARHIGLCDALADEDLHFLASVARQSTVSRGQSFAVEGDSARYFFNINHGTAKLHKDLPDGRRQITGFVGAGDFVGLAADDRYTFSAEAIDDVRLCRFDRVEMRNVFSRFPALERRLLDVASHELIVAQEQMLLLGRKSAIERLASFIDSWSRRAMMCGAPRAGLRLPMTRTDLADYLGLTIETVSRALTALRKQGVIDVTPDHNISVARPQALAEIARAGA</sequence>
<accession>F0IZ12</accession>
<dbReference type="Gene3D" id="1.10.10.10">
    <property type="entry name" value="Winged helix-like DNA-binding domain superfamily/Winged helix DNA-binding domain"/>
    <property type="match status" value="1"/>
</dbReference>
<dbReference type="InterPro" id="IPR018335">
    <property type="entry name" value="Tscrpt_reg_HTH_Crp-type_CS"/>
</dbReference>
<feature type="domain" description="HTH crp-type" evidence="5">
    <location>
        <begin position="233"/>
        <end position="307"/>
    </location>
</feature>
<dbReference type="OrthoDB" id="7584044at2"/>
<dbReference type="GO" id="GO:0005829">
    <property type="term" value="C:cytosol"/>
    <property type="evidence" value="ECO:0007669"/>
    <property type="project" value="TreeGrafter"/>
</dbReference>
<dbReference type="InterPro" id="IPR000595">
    <property type="entry name" value="cNMP-bd_dom"/>
</dbReference>
<dbReference type="InterPro" id="IPR012318">
    <property type="entry name" value="HTH_CRP"/>
</dbReference>
<protein>
    <submittedName>
        <fullName evidence="6">Nitrogen fixation regulation protein FixK</fullName>
    </submittedName>
</protein>
<dbReference type="HOGENOM" id="CLU_075053_0_1_5"/>
<evidence type="ECO:0000256" key="3">
    <source>
        <dbReference type="ARBA" id="ARBA00023163"/>
    </source>
</evidence>
<evidence type="ECO:0000256" key="2">
    <source>
        <dbReference type="ARBA" id="ARBA00023125"/>
    </source>
</evidence>
<dbReference type="PANTHER" id="PTHR24567:SF75">
    <property type="entry name" value="FUMARATE AND NITRATE REDUCTION REGULATORY PROTEIN"/>
    <property type="match status" value="1"/>
</dbReference>
<feature type="domain" description="Cyclic nucleotide-binding" evidence="4">
    <location>
        <begin position="102"/>
        <end position="219"/>
    </location>
</feature>
<dbReference type="KEGG" id="amv:ACMV_16750"/>
<gene>
    <name evidence="6" type="primary">fixK</name>
    <name evidence="6" type="ordered locus">ACMV_16750</name>
</gene>
<dbReference type="Proteomes" id="UP000007100">
    <property type="component" value="Chromosome"/>
</dbReference>
<dbReference type="SUPFAM" id="SSF51206">
    <property type="entry name" value="cAMP-binding domain-like"/>
    <property type="match status" value="1"/>
</dbReference>
<dbReference type="GO" id="GO:0003677">
    <property type="term" value="F:DNA binding"/>
    <property type="evidence" value="ECO:0007669"/>
    <property type="project" value="UniProtKB-KW"/>
</dbReference>
<dbReference type="PRINTS" id="PR00034">
    <property type="entry name" value="HTHCRP"/>
</dbReference>
<keyword evidence="2" id="KW-0238">DNA-binding</keyword>
<dbReference type="CDD" id="cd00038">
    <property type="entry name" value="CAP_ED"/>
    <property type="match status" value="1"/>
</dbReference>
<keyword evidence="3" id="KW-0804">Transcription</keyword>
<keyword evidence="1" id="KW-0805">Transcription regulation</keyword>
<evidence type="ECO:0000313" key="6">
    <source>
        <dbReference type="EMBL" id="BAJ81022.1"/>
    </source>
</evidence>
<dbReference type="SMART" id="SM00419">
    <property type="entry name" value="HTH_CRP"/>
    <property type="match status" value="1"/>
</dbReference>
<keyword evidence="7" id="KW-1185">Reference proteome</keyword>
<dbReference type="PROSITE" id="PS00042">
    <property type="entry name" value="HTH_CRP_1"/>
    <property type="match status" value="1"/>
</dbReference>